<dbReference type="PROSITE" id="PS51387">
    <property type="entry name" value="FAD_PCMH"/>
    <property type="match status" value="1"/>
</dbReference>
<proteinExistence type="inferred from homology"/>
<dbReference type="InterPro" id="IPR016166">
    <property type="entry name" value="FAD-bd_PCMH"/>
</dbReference>
<dbReference type="Proteomes" id="UP000286045">
    <property type="component" value="Unassembled WGS sequence"/>
</dbReference>
<keyword evidence="5" id="KW-0732">Signal</keyword>
<accession>A0A439CS16</accession>
<organism evidence="7 8">
    <name type="scientific">Xylaria grammica</name>
    <dbReference type="NCBI Taxonomy" id="363999"/>
    <lineage>
        <taxon>Eukaryota</taxon>
        <taxon>Fungi</taxon>
        <taxon>Dikarya</taxon>
        <taxon>Ascomycota</taxon>
        <taxon>Pezizomycotina</taxon>
        <taxon>Sordariomycetes</taxon>
        <taxon>Xylariomycetidae</taxon>
        <taxon>Xylariales</taxon>
        <taxon>Xylariaceae</taxon>
        <taxon>Xylaria</taxon>
    </lineage>
</organism>
<dbReference type="GO" id="GO:0071949">
    <property type="term" value="F:FAD binding"/>
    <property type="evidence" value="ECO:0007669"/>
    <property type="project" value="InterPro"/>
</dbReference>
<dbReference type="AlphaFoldDB" id="A0A439CS16"/>
<name>A0A439CS16_9PEZI</name>
<comment type="caution">
    <text evidence="7">The sequence shown here is derived from an EMBL/GenBank/DDBJ whole genome shotgun (WGS) entry which is preliminary data.</text>
</comment>
<evidence type="ECO:0000313" key="8">
    <source>
        <dbReference type="Proteomes" id="UP000286045"/>
    </source>
</evidence>
<keyword evidence="4" id="KW-0560">Oxidoreductase</keyword>
<evidence type="ECO:0000313" key="7">
    <source>
        <dbReference type="EMBL" id="RWA04937.1"/>
    </source>
</evidence>
<dbReference type="InterPro" id="IPR050416">
    <property type="entry name" value="FAD-linked_Oxidoreductase"/>
</dbReference>
<feature type="chain" id="PRO_5019505760" description="FAD-binding PCMH-type domain-containing protein" evidence="5">
    <location>
        <begin position="23"/>
        <end position="514"/>
    </location>
</feature>
<dbReference type="EMBL" id="RYZI01000498">
    <property type="protein sequence ID" value="RWA04937.1"/>
    <property type="molecule type" value="Genomic_DNA"/>
</dbReference>
<evidence type="ECO:0000259" key="6">
    <source>
        <dbReference type="PROSITE" id="PS51387"/>
    </source>
</evidence>
<dbReference type="Pfam" id="PF01565">
    <property type="entry name" value="FAD_binding_4"/>
    <property type="match status" value="1"/>
</dbReference>
<reference evidence="7 8" key="1">
    <citation type="submission" date="2018-12" db="EMBL/GenBank/DDBJ databases">
        <title>Draft genome sequence of Xylaria grammica IHI A82.</title>
        <authorList>
            <person name="Buettner E."/>
            <person name="Kellner H."/>
        </authorList>
    </citation>
    <scope>NUCLEOTIDE SEQUENCE [LARGE SCALE GENOMIC DNA]</scope>
    <source>
        <strain evidence="7 8">IHI A82</strain>
    </source>
</reference>
<evidence type="ECO:0000256" key="2">
    <source>
        <dbReference type="ARBA" id="ARBA00022630"/>
    </source>
</evidence>
<feature type="domain" description="FAD-binding PCMH-type" evidence="6">
    <location>
        <begin position="78"/>
        <end position="248"/>
    </location>
</feature>
<dbReference type="InterPro" id="IPR016169">
    <property type="entry name" value="FAD-bd_PCMH_sub2"/>
</dbReference>
<dbReference type="SUPFAM" id="SSF56176">
    <property type="entry name" value="FAD-binding/transporter-associated domain-like"/>
    <property type="match status" value="1"/>
</dbReference>
<comment type="similarity">
    <text evidence="1">Belongs to the oxygen-dependent FAD-linked oxidoreductase family.</text>
</comment>
<dbReference type="Gene3D" id="3.30.465.10">
    <property type="match status" value="1"/>
</dbReference>
<evidence type="ECO:0000256" key="5">
    <source>
        <dbReference type="SAM" id="SignalP"/>
    </source>
</evidence>
<gene>
    <name evidence="7" type="ORF">EKO27_g10166</name>
</gene>
<dbReference type="STRING" id="363999.A0A439CS16"/>
<dbReference type="PANTHER" id="PTHR42973:SF8">
    <property type="entry name" value="FAD-BINDING PCMH-TYPE DOMAIN-CONTAINING PROTEIN"/>
    <property type="match status" value="1"/>
</dbReference>
<keyword evidence="3" id="KW-0274">FAD</keyword>
<evidence type="ECO:0000256" key="3">
    <source>
        <dbReference type="ARBA" id="ARBA00022827"/>
    </source>
</evidence>
<evidence type="ECO:0000256" key="1">
    <source>
        <dbReference type="ARBA" id="ARBA00005466"/>
    </source>
</evidence>
<evidence type="ECO:0000256" key="4">
    <source>
        <dbReference type="ARBA" id="ARBA00023002"/>
    </source>
</evidence>
<dbReference type="GO" id="GO:0016491">
    <property type="term" value="F:oxidoreductase activity"/>
    <property type="evidence" value="ECO:0007669"/>
    <property type="project" value="UniProtKB-KW"/>
</dbReference>
<dbReference type="InterPro" id="IPR006094">
    <property type="entry name" value="Oxid_FAD_bind_N"/>
</dbReference>
<keyword evidence="2" id="KW-0285">Flavoprotein</keyword>
<dbReference type="Gene3D" id="3.40.462.20">
    <property type="match status" value="1"/>
</dbReference>
<feature type="signal peptide" evidence="5">
    <location>
        <begin position="1"/>
        <end position="22"/>
    </location>
</feature>
<dbReference type="InterPro" id="IPR036318">
    <property type="entry name" value="FAD-bd_PCMH-like_sf"/>
</dbReference>
<protein>
    <recommendedName>
        <fullName evidence="6">FAD-binding PCMH-type domain-containing protein</fullName>
    </recommendedName>
</protein>
<keyword evidence="8" id="KW-1185">Reference proteome</keyword>
<sequence length="514" mass="56334">MVSATSFFVAYGLALLPALVTSSPIVPRYFQKKLFSRDNITAATIDAELGPDLSGGSLIFGSDSDQWADATSRWNTLIRPDVQVVVQPAAESDIAKIIKYCNDNSFVFLVRNRGHGITSSLSTFSGIEIDVDRLIDITIQPDEETAVLQAGAYGGEVIATLWDEGYVTTTGATRCVGLMGPALGGGHGRYNGLYGLVMDDILHYNVVLADGTELGVNETSHPDLLWALKGAGHNFAVVTSVVKKIYPKETNTWHYHNYTWTQDKLETVFEALNTFHKSDNGTTPPKMGVNYGSIIMDSSVSTTEAVLKWGFYYAGSAEEAEEHLAPFSAIGAVAEDMFDASYPVVSDLTAGDCAAGPYAISSAMTLVWNATAERALYDHYLANVAKYPELGATAYLWHEGYATAGYQAIPSDSTAYPHREENHIMFFATAVPDGSDLLDAANQWAKESTDIWNAGQPDRQPKTYVNYAMGHDYETLDSIYGYESWRLERLRSLKATYDPENRFRFYVPIVSDSA</sequence>
<dbReference type="PANTHER" id="PTHR42973">
    <property type="entry name" value="BINDING OXIDOREDUCTASE, PUTATIVE (AFU_ORTHOLOGUE AFUA_1G17690)-RELATED"/>
    <property type="match status" value="1"/>
</dbReference>